<dbReference type="Proteomes" id="UP001144805">
    <property type="component" value="Unassembled WGS sequence"/>
</dbReference>
<dbReference type="RefSeq" id="WP_266339910.1">
    <property type="nucleotide sequence ID" value="NZ_JAPKNK010000007.1"/>
</dbReference>
<dbReference type="EMBL" id="JAPKNK010000007">
    <property type="protein sequence ID" value="MCX5570953.1"/>
    <property type="molecule type" value="Genomic_DNA"/>
</dbReference>
<proteinExistence type="predicted"/>
<keyword evidence="2" id="KW-1185">Reference proteome</keyword>
<dbReference type="AlphaFoldDB" id="A0A9X3E4G2"/>
<gene>
    <name evidence="1" type="ORF">OSH07_17240</name>
</gene>
<evidence type="ECO:0000313" key="2">
    <source>
        <dbReference type="Proteomes" id="UP001144805"/>
    </source>
</evidence>
<name>A0A9X3E4G2_9HYPH</name>
<protein>
    <submittedName>
        <fullName evidence="1">Uncharacterized protein</fullName>
    </submittedName>
</protein>
<organism evidence="1 2">
    <name type="scientific">Kaistia nematophila</name>
    <dbReference type="NCBI Taxonomy" id="2994654"/>
    <lineage>
        <taxon>Bacteria</taxon>
        <taxon>Pseudomonadati</taxon>
        <taxon>Pseudomonadota</taxon>
        <taxon>Alphaproteobacteria</taxon>
        <taxon>Hyphomicrobiales</taxon>
        <taxon>Kaistiaceae</taxon>
        <taxon>Kaistia</taxon>
    </lineage>
</organism>
<reference evidence="1" key="1">
    <citation type="submission" date="2022-11" db="EMBL/GenBank/DDBJ databases">
        <title>Biodiversity and phylogenetic relationships of bacteria.</title>
        <authorList>
            <person name="Machado R.A.R."/>
            <person name="Bhat A."/>
            <person name="Loulou A."/>
            <person name="Kallel S."/>
        </authorList>
    </citation>
    <scope>NUCLEOTIDE SEQUENCE</scope>
    <source>
        <strain evidence="1">K-TC2</strain>
    </source>
</reference>
<comment type="caution">
    <text evidence="1">The sequence shown here is derived from an EMBL/GenBank/DDBJ whole genome shotgun (WGS) entry which is preliminary data.</text>
</comment>
<accession>A0A9X3E4G2</accession>
<evidence type="ECO:0000313" key="1">
    <source>
        <dbReference type="EMBL" id="MCX5570953.1"/>
    </source>
</evidence>
<sequence length="80" mass="8746">MDTNTKALIDEINHAMRNIDAGMTAIMAFVASIPGAKDVDIEAVKERLNVPSNFKAGTRQPPPNLVVAEVLDRLKRMADK</sequence>